<name>A0A2W2BTJ1_9HYPH</name>
<dbReference type="PANTHER" id="PTHR30632">
    <property type="entry name" value="MOLYBDATE-BINDING PERIPLASMIC PROTEIN"/>
    <property type="match status" value="1"/>
</dbReference>
<feature type="binding site" evidence="6">
    <location>
        <position position="128"/>
    </location>
    <ligand>
        <name>molybdate</name>
        <dbReference type="ChEBI" id="CHEBI:36264"/>
    </ligand>
</feature>
<dbReference type="FunFam" id="3.40.190.10:FF:000035">
    <property type="entry name" value="Molybdate ABC transporter substrate-binding protein"/>
    <property type="match status" value="1"/>
</dbReference>
<dbReference type="InterPro" id="IPR005950">
    <property type="entry name" value="ModA"/>
</dbReference>
<dbReference type="EMBL" id="QKVK01000001">
    <property type="protein sequence ID" value="PZF78977.1"/>
    <property type="molecule type" value="Genomic_DNA"/>
</dbReference>
<feature type="binding site" evidence="6">
    <location>
        <position position="16"/>
    </location>
    <ligand>
        <name>molybdate</name>
        <dbReference type="ChEBI" id="CHEBI:36264"/>
    </ligand>
</feature>
<dbReference type="GO" id="GO:0030973">
    <property type="term" value="F:molybdate ion binding"/>
    <property type="evidence" value="ECO:0007669"/>
    <property type="project" value="TreeGrafter"/>
</dbReference>
<evidence type="ECO:0000256" key="3">
    <source>
        <dbReference type="ARBA" id="ARBA00022723"/>
    </source>
</evidence>
<dbReference type="NCBIfam" id="TIGR01256">
    <property type="entry name" value="modA"/>
    <property type="match status" value="1"/>
</dbReference>
<comment type="similarity">
    <text evidence="1">Belongs to the bacterial solute-binding protein ModA family.</text>
</comment>
<sequence length="239" mass="24381">MPVGAAEKVTVFAAASLKNALDEVSAAWMSSAGKETTNSYAASSALAKQIESGAPADVFISADLDWMKYLAERNLVAAGSEVQLLGNELVLVAPAGSTATATIAPGFDLAGLLAGGRLAVGDVKSVPAGKYAKAALEKLGVWPSVENSLAQAENVRAALKLVAAGEAPAGIVYQTDAREDDKVKVLATFPADTHPPIIYPAALMAASQNADAAAFVAFLQTPAALDIFRAHGFTILAGK</sequence>
<feature type="binding site" evidence="6">
    <location>
        <position position="43"/>
    </location>
    <ligand>
        <name>molybdate</name>
        <dbReference type="ChEBI" id="CHEBI:36264"/>
    </ligand>
</feature>
<dbReference type="AlphaFoldDB" id="A0A2W2BTJ1"/>
<dbReference type="GO" id="GO:0015689">
    <property type="term" value="P:molybdate ion transport"/>
    <property type="evidence" value="ECO:0007669"/>
    <property type="project" value="InterPro"/>
</dbReference>
<evidence type="ECO:0000313" key="7">
    <source>
        <dbReference type="EMBL" id="PZF78977.1"/>
    </source>
</evidence>
<organism evidence="7 8">
    <name type="scientific">Aestuariivirga litoralis</name>
    <dbReference type="NCBI Taxonomy" id="2650924"/>
    <lineage>
        <taxon>Bacteria</taxon>
        <taxon>Pseudomonadati</taxon>
        <taxon>Pseudomonadota</taxon>
        <taxon>Alphaproteobacteria</taxon>
        <taxon>Hyphomicrobiales</taxon>
        <taxon>Aestuariivirgaceae</taxon>
        <taxon>Aestuariivirga</taxon>
    </lineage>
</organism>
<dbReference type="CDD" id="cd13536">
    <property type="entry name" value="PBP2_EcModA"/>
    <property type="match status" value="1"/>
</dbReference>
<reference evidence="8" key="1">
    <citation type="submission" date="2018-06" db="EMBL/GenBank/DDBJ databases">
        <title>Aestuariibacter litoralis strain KCTC 52945T.</title>
        <authorList>
            <person name="Li X."/>
            <person name="Salam N."/>
            <person name="Li J.-L."/>
            <person name="Chen Y.-M."/>
            <person name="Yang Z.-W."/>
            <person name="Zhang L.-Y."/>
            <person name="Han M.-X."/>
            <person name="Xiao M."/>
            <person name="Li W.-J."/>
        </authorList>
    </citation>
    <scope>NUCLEOTIDE SEQUENCE [LARGE SCALE GENOMIC DNA]</scope>
    <source>
        <strain evidence="8">KCTC 52945</strain>
    </source>
</reference>
<feature type="binding site" evidence="6">
    <location>
        <position position="155"/>
    </location>
    <ligand>
        <name>molybdate</name>
        <dbReference type="ChEBI" id="CHEBI:36264"/>
    </ligand>
</feature>
<dbReference type="Proteomes" id="UP000248795">
    <property type="component" value="Unassembled WGS sequence"/>
</dbReference>
<dbReference type="InterPro" id="IPR050682">
    <property type="entry name" value="ModA/WtpA"/>
</dbReference>
<dbReference type="Gene3D" id="3.40.190.10">
    <property type="entry name" value="Periplasmic binding protein-like II"/>
    <property type="match status" value="2"/>
</dbReference>
<evidence type="ECO:0000256" key="2">
    <source>
        <dbReference type="ARBA" id="ARBA00022505"/>
    </source>
</evidence>
<dbReference type="NCBIfam" id="NF007958">
    <property type="entry name" value="PRK10677.1"/>
    <property type="match status" value="1"/>
</dbReference>
<accession>A0A2W2BTJ1</accession>
<dbReference type="SUPFAM" id="SSF53850">
    <property type="entry name" value="Periplasmic binding protein-like II"/>
    <property type="match status" value="1"/>
</dbReference>
<keyword evidence="2 6" id="KW-0500">Molybdenum</keyword>
<evidence type="ECO:0000256" key="5">
    <source>
        <dbReference type="ARBA" id="ARBA00062515"/>
    </source>
</evidence>
<gene>
    <name evidence="7" type="ORF">DK847_01320</name>
</gene>
<evidence type="ECO:0000313" key="8">
    <source>
        <dbReference type="Proteomes" id="UP000248795"/>
    </source>
</evidence>
<feature type="binding site" evidence="6">
    <location>
        <position position="173"/>
    </location>
    <ligand>
        <name>molybdate</name>
        <dbReference type="ChEBI" id="CHEBI:36264"/>
    </ligand>
</feature>
<evidence type="ECO:0000256" key="6">
    <source>
        <dbReference type="PIRSR" id="PIRSR004846-1"/>
    </source>
</evidence>
<dbReference type="GO" id="GO:0030288">
    <property type="term" value="C:outer membrane-bounded periplasmic space"/>
    <property type="evidence" value="ECO:0007669"/>
    <property type="project" value="TreeGrafter"/>
</dbReference>
<protein>
    <submittedName>
        <fullName evidence="7">Molybdate ABC transporter substrate-binding protein</fullName>
    </submittedName>
</protein>
<keyword evidence="8" id="KW-1185">Reference proteome</keyword>
<keyword evidence="4" id="KW-0732">Signal</keyword>
<dbReference type="GO" id="GO:0046872">
    <property type="term" value="F:metal ion binding"/>
    <property type="evidence" value="ECO:0007669"/>
    <property type="project" value="UniProtKB-KW"/>
</dbReference>
<keyword evidence="3 6" id="KW-0479">Metal-binding</keyword>
<proteinExistence type="inferred from homology"/>
<dbReference type="Pfam" id="PF13531">
    <property type="entry name" value="SBP_bac_11"/>
    <property type="match status" value="1"/>
</dbReference>
<comment type="subunit">
    <text evidence="5">The complex is composed of two ATP-binding proteins (ModC), two transmembrane proteins (ModB) and a solute-binding protein (ModA).</text>
</comment>
<comment type="caution">
    <text evidence="7">The sequence shown here is derived from an EMBL/GenBank/DDBJ whole genome shotgun (WGS) entry which is preliminary data.</text>
</comment>
<dbReference type="PIRSF" id="PIRSF004846">
    <property type="entry name" value="ModA"/>
    <property type="match status" value="1"/>
</dbReference>
<dbReference type="PANTHER" id="PTHR30632:SF17">
    <property type="entry name" value="MOLYBDATE-BINDING PROTEIN MODA"/>
    <property type="match status" value="1"/>
</dbReference>
<evidence type="ECO:0000256" key="4">
    <source>
        <dbReference type="ARBA" id="ARBA00022729"/>
    </source>
</evidence>
<dbReference type="GO" id="GO:1901359">
    <property type="term" value="F:tungstate binding"/>
    <property type="evidence" value="ECO:0007669"/>
    <property type="project" value="UniProtKB-ARBA"/>
</dbReference>
<evidence type="ECO:0000256" key="1">
    <source>
        <dbReference type="ARBA" id="ARBA00009175"/>
    </source>
</evidence>